<evidence type="ECO:0008006" key="3">
    <source>
        <dbReference type="Google" id="ProtNLM"/>
    </source>
</evidence>
<sequence>MLGDYTCNFPLKLIVKKPTGEVLQTVEVASDKEVFTITLHKDFLSATEMPVNPFFSELSLTDFESFNKSTIQRKLEEKVGKQVFGRMATYIGYMYNSVNSYREVYGYGFVKLKNRPYDYSDLDSAVAHYKIALDSMHNGNFEACKTICQGIKPTLEKVLQSNEPRIDKGVKETIYYNLSHLNLLTLNFDEAWKYYNLIVPGYEGATMEYELKRRITLFQTYYKLKAQLGK</sequence>
<evidence type="ECO:0000313" key="2">
    <source>
        <dbReference type="Proteomes" id="UP000192796"/>
    </source>
</evidence>
<dbReference type="AlphaFoldDB" id="A0A1V9FQ32"/>
<dbReference type="Proteomes" id="UP000192796">
    <property type="component" value="Unassembled WGS sequence"/>
</dbReference>
<organism evidence="1 2">
    <name type="scientific">Niastella vici</name>
    <dbReference type="NCBI Taxonomy" id="1703345"/>
    <lineage>
        <taxon>Bacteria</taxon>
        <taxon>Pseudomonadati</taxon>
        <taxon>Bacteroidota</taxon>
        <taxon>Chitinophagia</taxon>
        <taxon>Chitinophagales</taxon>
        <taxon>Chitinophagaceae</taxon>
        <taxon>Niastella</taxon>
    </lineage>
</organism>
<gene>
    <name evidence="1" type="ORF">A3860_33930</name>
</gene>
<accession>A0A1V9FQ32</accession>
<protein>
    <recommendedName>
        <fullName evidence="3">Tetratricopeptide repeat protein</fullName>
    </recommendedName>
</protein>
<proteinExistence type="predicted"/>
<name>A0A1V9FQ32_9BACT</name>
<keyword evidence="2" id="KW-1185">Reference proteome</keyword>
<comment type="caution">
    <text evidence="1">The sequence shown here is derived from an EMBL/GenBank/DDBJ whole genome shotgun (WGS) entry which is preliminary data.</text>
</comment>
<evidence type="ECO:0000313" key="1">
    <source>
        <dbReference type="EMBL" id="OQP60381.1"/>
    </source>
</evidence>
<reference evidence="1 2" key="1">
    <citation type="submission" date="2016-03" db="EMBL/GenBank/DDBJ databases">
        <title>Niastella vici sp. nov., isolated from farmland soil.</title>
        <authorList>
            <person name="Chen L."/>
            <person name="Wang D."/>
            <person name="Yang S."/>
            <person name="Wang G."/>
        </authorList>
    </citation>
    <scope>NUCLEOTIDE SEQUENCE [LARGE SCALE GENOMIC DNA]</scope>
    <source>
        <strain evidence="1 2">DJ57</strain>
    </source>
</reference>
<dbReference type="EMBL" id="LVYD01000064">
    <property type="protein sequence ID" value="OQP60381.1"/>
    <property type="molecule type" value="Genomic_DNA"/>
</dbReference>